<accession>A0ABC8JUM4</accession>
<protein>
    <submittedName>
        <fullName evidence="1">Uncharacterized protein</fullName>
    </submittedName>
</protein>
<organism evidence="1 2">
    <name type="scientific">Eruca vesicaria subsp. sativa</name>
    <name type="common">Garden rocket</name>
    <name type="synonym">Eruca sativa</name>
    <dbReference type="NCBI Taxonomy" id="29727"/>
    <lineage>
        <taxon>Eukaryota</taxon>
        <taxon>Viridiplantae</taxon>
        <taxon>Streptophyta</taxon>
        <taxon>Embryophyta</taxon>
        <taxon>Tracheophyta</taxon>
        <taxon>Spermatophyta</taxon>
        <taxon>Magnoliopsida</taxon>
        <taxon>eudicotyledons</taxon>
        <taxon>Gunneridae</taxon>
        <taxon>Pentapetalae</taxon>
        <taxon>rosids</taxon>
        <taxon>malvids</taxon>
        <taxon>Brassicales</taxon>
        <taxon>Brassicaceae</taxon>
        <taxon>Brassiceae</taxon>
        <taxon>Eruca</taxon>
    </lineage>
</organism>
<keyword evidence="2" id="KW-1185">Reference proteome</keyword>
<name>A0ABC8JUM4_ERUVS</name>
<comment type="caution">
    <text evidence="1">The sequence shown here is derived from an EMBL/GenBank/DDBJ whole genome shotgun (WGS) entry which is preliminary data.</text>
</comment>
<proteinExistence type="predicted"/>
<evidence type="ECO:0000313" key="1">
    <source>
        <dbReference type="EMBL" id="CAH8342066.1"/>
    </source>
</evidence>
<dbReference type="AlphaFoldDB" id="A0ABC8JUM4"/>
<gene>
    <name evidence="1" type="ORF">ERUC_LOCUS15784</name>
</gene>
<sequence length="84" mass="9158">MQVLASNPRLTKLSVSGCHRLSTVGLLSILRDLRSSNQFGVKILITGGALYFTKEQFKELNLLLGVDAKAGPNSYKSCFEVKNA</sequence>
<evidence type="ECO:0000313" key="2">
    <source>
        <dbReference type="Proteomes" id="UP001642260"/>
    </source>
</evidence>
<dbReference type="EMBL" id="CAKOAT010147377">
    <property type="protein sequence ID" value="CAH8342066.1"/>
    <property type="molecule type" value="Genomic_DNA"/>
</dbReference>
<dbReference type="Proteomes" id="UP001642260">
    <property type="component" value="Unassembled WGS sequence"/>
</dbReference>
<reference evidence="1 2" key="1">
    <citation type="submission" date="2022-03" db="EMBL/GenBank/DDBJ databases">
        <authorList>
            <person name="Macdonald S."/>
            <person name="Ahmed S."/>
            <person name="Newling K."/>
        </authorList>
    </citation>
    <scope>NUCLEOTIDE SEQUENCE [LARGE SCALE GENOMIC DNA]</scope>
</reference>